<evidence type="ECO:0000259" key="2">
    <source>
        <dbReference type="Pfam" id="PF01757"/>
    </source>
</evidence>
<dbReference type="PANTHER" id="PTHR36927:SF1">
    <property type="entry name" value="MDO-LIKE PROTEIN"/>
    <property type="match status" value="1"/>
</dbReference>
<evidence type="ECO:0000313" key="3">
    <source>
        <dbReference type="EMBL" id="KAK8865471.1"/>
    </source>
</evidence>
<keyword evidence="1" id="KW-1133">Transmembrane helix</keyword>
<dbReference type="InterPro" id="IPR002656">
    <property type="entry name" value="Acyl_transf_3_dom"/>
</dbReference>
<feature type="transmembrane region" description="Helical" evidence="1">
    <location>
        <begin position="87"/>
        <end position="105"/>
    </location>
</feature>
<dbReference type="PANTHER" id="PTHR36927">
    <property type="entry name" value="BLR4337 PROTEIN"/>
    <property type="match status" value="1"/>
</dbReference>
<comment type="caution">
    <text evidence="3">The sequence shown here is derived from an EMBL/GenBank/DDBJ whole genome shotgun (WGS) entry which is preliminary data.</text>
</comment>
<keyword evidence="1" id="KW-0472">Membrane</keyword>
<feature type="domain" description="Acyltransferase 3" evidence="2">
    <location>
        <begin position="3"/>
        <end position="334"/>
    </location>
</feature>
<evidence type="ECO:0000313" key="4">
    <source>
        <dbReference type="Proteomes" id="UP001470230"/>
    </source>
</evidence>
<feature type="transmembrane region" description="Helical" evidence="1">
    <location>
        <begin position="46"/>
        <end position="66"/>
    </location>
</feature>
<name>A0ABR2IP61_9EUKA</name>
<dbReference type="Proteomes" id="UP001470230">
    <property type="component" value="Unassembled WGS sequence"/>
</dbReference>
<feature type="transmembrane region" description="Helical" evidence="1">
    <location>
        <begin position="125"/>
        <end position="151"/>
    </location>
</feature>
<sequence>MRIHYLDNIRSTTVILVVFYHVFFIFNSVIPELSVGCFNKLQYQDIILYILHPWIMIILFIIAGISSRLYLSSHTIKEFVIARTHKLLVPSTIGLFVFGWAQGLVNMTIYDAFKTIQSVPFIAKFLIIVLSGTSVLWFNQMLWLFSMILALIRKYENGHIYRLSVNFDIIAMVLLVIPVYISGLVLNTPVVTVYRFGVYGFTFFLGYFVFAHDEVITKISRFSYILIVSSIMLGTVYVKLHFGENYANMPCVGCASNVAFAWITILAIFASMKIIGNKSTKVFEFIKDKSYGIYIFHYLPISYGAFVLKKYTTLPSFACYFLLAFSSIIFSVCIFEIFRRIPVLRWCLLGIE</sequence>
<gene>
    <name evidence="3" type="ORF">M9Y10_011019</name>
</gene>
<proteinExistence type="predicted"/>
<feature type="transmembrane region" description="Helical" evidence="1">
    <location>
        <begin position="163"/>
        <end position="181"/>
    </location>
</feature>
<feature type="transmembrane region" description="Helical" evidence="1">
    <location>
        <begin position="193"/>
        <end position="210"/>
    </location>
</feature>
<protein>
    <recommendedName>
        <fullName evidence="2">Acyltransferase 3 domain-containing protein</fullName>
    </recommendedName>
</protein>
<feature type="transmembrane region" description="Helical" evidence="1">
    <location>
        <begin position="222"/>
        <end position="240"/>
    </location>
</feature>
<keyword evidence="4" id="KW-1185">Reference proteome</keyword>
<accession>A0ABR2IP61</accession>
<feature type="transmembrane region" description="Helical" evidence="1">
    <location>
        <begin position="314"/>
        <end position="338"/>
    </location>
</feature>
<organism evidence="3 4">
    <name type="scientific">Tritrichomonas musculus</name>
    <dbReference type="NCBI Taxonomy" id="1915356"/>
    <lineage>
        <taxon>Eukaryota</taxon>
        <taxon>Metamonada</taxon>
        <taxon>Parabasalia</taxon>
        <taxon>Tritrichomonadida</taxon>
        <taxon>Tritrichomonadidae</taxon>
        <taxon>Tritrichomonas</taxon>
    </lineage>
</organism>
<dbReference type="Pfam" id="PF01757">
    <property type="entry name" value="Acyl_transf_3"/>
    <property type="match status" value="1"/>
</dbReference>
<evidence type="ECO:0000256" key="1">
    <source>
        <dbReference type="SAM" id="Phobius"/>
    </source>
</evidence>
<keyword evidence="1" id="KW-0812">Transmembrane</keyword>
<feature type="transmembrane region" description="Helical" evidence="1">
    <location>
        <begin position="246"/>
        <end position="270"/>
    </location>
</feature>
<feature type="transmembrane region" description="Helical" evidence="1">
    <location>
        <begin position="291"/>
        <end position="308"/>
    </location>
</feature>
<dbReference type="EMBL" id="JAPFFF010000016">
    <property type="protein sequence ID" value="KAK8865471.1"/>
    <property type="molecule type" value="Genomic_DNA"/>
</dbReference>
<dbReference type="InterPro" id="IPR050623">
    <property type="entry name" value="Glucan_succinyl_AcylTrfase"/>
</dbReference>
<reference evidence="3 4" key="1">
    <citation type="submission" date="2024-04" db="EMBL/GenBank/DDBJ databases">
        <title>Tritrichomonas musculus Genome.</title>
        <authorList>
            <person name="Alves-Ferreira E."/>
            <person name="Grigg M."/>
            <person name="Lorenzi H."/>
            <person name="Galac M."/>
        </authorList>
    </citation>
    <scope>NUCLEOTIDE SEQUENCE [LARGE SCALE GENOMIC DNA]</scope>
    <source>
        <strain evidence="3 4">EAF2021</strain>
    </source>
</reference>
<feature type="transmembrane region" description="Helical" evidence="1">
    <location>
        <begin position="12"/>
        <end position="30"/>
    </location>
</feature>